<evidence type="ECO:0000313" key="10">
    <source>
        <dbReference type="EMBL" id="QEI05866.1"/>
    </source>
</evidence>
<comment type="similarity">
    <text evidence="1 8">Belongs to the precorrin methyltransferase family.</text>
</comment>
<evidence type="ECO:0000256" key="8">
    <source>
        <dbReference type="RuleBase" id="RU003960"/>
    </source>
</evidence>
<dbReference type="OrthoDB" id="9815856at2"/>
<dbReference type="CDD" id="cd11642">
    <property type="entry name" value="SUMT"/>
    <property type="match status" value="1"/>
</dbReference>
<feature type="domain" description="Tetrapyrrole methylase" evidence="9">
    <location>
        <begin position="32"/>
        <end position="241"/>
    </location>
</feature>
<dbReference type="Gene3D" id="3.40.1010.10">
    <property type="entry name" value="Cobalt-precorrin-4 Transmethylase, Domain 1"/>
    <property type="match status" value="1"/>
</dbReference>
<dbReference type="PROSITE" id="PS00839">
    <property type="entry name" value="SUMT_1"/>
    <property type="match status" value="1"/>
</dbReference>
<organism evidence="10 11">
    <name type="scientific">Pigmentiphaga aceris</name>
    <dbReference type="NCBI Taxonomy" id="1940612"/>
    <lineage>
        <taxon>Bacteria</taxon>
        <taxon>Pseudomonadati</taxon>
        <taxon>Pseudomonadota</taxon>
        <taxon>Betaproteobacteria</taxon>
        <taxon>Burkholderiales</taxon>
        <taxon>Alcaligenaceae</taxon>
        <taxon>Pigmentiphaga</taxon>
    </lineage>
</organism>
<evidence type="ECO:0000256" key="4">
    <source>
        <dbReference type="ARBA" id="ARBA00022679"/>
    </source>
</evidence>
<keyword evidence="3 8" id="KW-0489">Methyltransferase</keyword>
<comment type="pathway">
    <text evidence="7">Porphyrin-containing compound metabolism; siroheme biosynthesis; precorrin-2 from uroporphyrinogen III: step 1/1.</text>
</comment>
<dbReference type="PROSITE" id="PS00840">
    <property type="entry name" value="SUMT_2"/>
    <property type="match status" value="1"/>
</dbReference>
<reference evidence="10 11" key="1">
    <citation type="submission" date="2019-08" db="EMBL/GenBank/DDBJ databases">
        <title>Amphibian skin-associated Pigmentiphaga: genome sequence and occurrence across geography and hosts.</title>
        <authorList>
            <person name="Bletz M.C."/>
            <person name="Bunk B."/>
            <person name="Sproeer C."/>
            <person name="Biwer P."/>
            <person name="Reiter S."/>
            <person name="Rabemananjara F.C.E."/>
            <person name="Schulz S."/>
            <person name="Overmann J."/>
            <person name="Vences M."/>
        </authorList>
    </citation>
    <scope>NUCLEOTIDE SEQUENCE [LARGE SCALE GENOMIC DNA]</scope>
    <source>
        <strain evidence="10 11">Mada1488</strain>
    </source>
</reference>
<dbReference type="PANTHER" id="PTHR45790:SF3">
    <property type="entry name" value="S-ADENOSYL-L-METHIONINE-DEPENDENT UROPORPHYRINOGEN III METHYLTRANSFERASE, CHLOROPLASTIC"/>
    <property type="match status" value="1"/>
</dbReference>
<evidence type="ECO:0000256" key="3">
    <source>
        <dbReference type="ARBA" id="ARBA00022603"/>
    </source>
</evidence>
<dbReference type="EMBL" id="CP043046">
    <property type="protein sequence ID" value="QEI05866.1"/>
    <property type="molecule type" value="Genomic_DNA"/>
</dbReference>
<dbReference type="Gene3D" id="3.30.950.10">
    <property type="entry name" value="Methyltransferase, Cobalt-precorrin-4 Transmethylase, Domain 2"/>
    <property type="match status" value="1"/>
</dbReference>
<name>A0A5C0AVX0_9BURK</name>
<dbReference type="EC" id="2.1.1.107" evidence="2"/>
<dbReference type="PANTHER" id="PTHR45790">
    <property type="entry name" value="SIROHEME SYNTHASE-RELATED"/>
    <property type="match status" value="1"/>
</dbReference>
<evidence type="ECO:0000259" key="9">
    <source>
        <dbReference type="Pfam" id="PF00590"/>
    </source>
</evidence>
<dbReference type="Proteomes" id="UP000325161">
    <property type="component" value="Chromosome"/>
</dbReference>
<keyword evidence="5" id="KW-0949">S-adenosyl-L-methionine</keyword>
<dbReference type="GO" id="GO:0032259">
    <property type="term" value="P:methylation"/>
    <property type="evidence" value="ECO:0007669"/>
    <property type="project" value="UniProtKB-KW"/>
</dbReference>
<evidence type="ECO:0000256" key="1">
    <source>
        <dbReference type="ARBA" id="ARBA00005879"/>
    </source>
</evidence>
<gene>
    <name evidence="10" type="primary">cobA</name>
    <name evidence="10" type="ORF">FXN63_08390</name>
</gene>
<dbReference type="InterPro" id="IPR050161">
    <property type="entry name" value="Siro_Cobalamin_biosynth"/>
</dbReference>
<evidence type="ECO:0000256" key="6">
    <source>
        <dbReference type="ARBA" id="ARBA00023244"/>
    </source>
</evidence>
<dbReference type="KEGG" id="pacr:FXN63_08390"/>
<evidence type="ECO:0000313" key="11">
    <source>
        <dbReference type="Proteomes" id="UP000325161"/>
    </source>
</evidence>
<dbReference type="SUPFAM" id="SSF53790">
    <property type="entry name" value="Tetrapyrrole methylase"/>
    <property type="match status" value="1"/>
</dbReference>
<evidence type="ECO:0000256" key="5">
    <source>
        <dbReference type="ARBA" id="ARBA00022691"/>
    </source>
</evidence>
<dbReference type="GO" id="GO:0004851">
    <property type="term" value="F:uroporphyrin-III C-methyltransferase activity"/>
    <property type="evidence" value="ECO:0007669"/>
    <property type="project" value="UniProtKB-EC"/>
</dbReference>
<dbReference type="RefSeq" id="WP_148814249.1">
    <property type="nucleotide sequence ID" value="NZ_CP043046.1"/>
</dbReference>
<dbReference type="Pfam" id="PF00590">
    <property type="entry name" value="TP_methylase"/>
    <property type="match status" value="1"/>
</dbReference>
<evidence type="ECO:0000256" key="7">
    <source>
        <dbReference type="ARBA" id="ARBA00025705"/>
    </source>
</evidence>
<dbReference type="FunFam" id="3.40.1010.10:FF:000001">
    <property type="entry name" value="Siroheme synthase"/>
    <property type="match status" value="1"/>
</dbReference>
<dbReference type="InterPro" id="IPR006366">
    <property type="entry name" value="CobA/CysG_C"/>
</dbReference>
<keyword evidence="11" id="KW-1185">Reference proteome</keyword>
<sequence length="282" mass="28459">MAAPSEARLTRKVGSRLLSATSSTKTAGSPGTVYLVGAGPGAADLLTVRAARLLERADIVLHDALVQPEVLALAPQARLVPVGKRCGRLSTAQHFINKQLVDAAQHHSCVVRLKGGDPMLFGRAQEEISALMAAGVPVEIVPGVSAAFAASAAIGQSLSLRGVSRSVAFLTPAVGQGETPHSWAGAAVAADTAVLYMAGRQAKDISDGLMAAGVPASRPVVLVESASLPGQRMVPTSVGALPQAAAALGDGPCLILVGEVYAGLVDLAIDADEATVARMAVG</sequence>
<keyword evidence="4 8" id="KW-0808">Transferase</keyword>
<dbReference type="InterPro" id="IPR000878">
    <property type="entry name" value="4pyrrol_Mease"/>
</dbReference>
<accession>A0A5C0AVX0</accession>
<dbReference type="AlphaFoldDB" id="A0A5C0AVX0"/>
<proteinExistence type="inferred from homology"/>
<dbReference type="InterPro" id="IPR014777">
    <property type="entry name" value="4pyrrole_Mease_sub1"/>
</dbReference>
<protein>
    <recommendedName>
        <fullName evidence="2">uroporphyrinogen-III C-methyltransferase</fullName>
        <ecNumber evidence="2">2.1.1.107</ecNumber>
    </recommendedName>
</protein>
<dbReference type="NCBIfam" id="NF004790">
    <property type="entry name" value="PRK06136.1"/>
    <property type="match status" value="1"/>
</dbReference>
<dbReference type="GO" id="GO:0019354">
    <property type="term" value="P:siroheme biosynthetic process"/>
    <property type="evidence" value="ECO:0007669"/>
    <property type="project" value="UniProtKB-UniPathway"/>
</dbReference>
<dbReference type="InterPro" id="IPR035996">
    <property type="entry name" value="4pyrrol_Methylase_sf"/>
</dbReference>
<dbReference type="UniPathway" id="UPA00262">
    <property type="reaction ID" value="UER00211"/>
</dbReference>
<evidence type="ECO:0000256" key="2">
    <source>
        <dbReference type="ARBA" id="ARBA00012162"/>
    </source>
</evidence>
<keyword evidence="6" id="KW-0627">Porphyrin biosynthesis</keyword>
<dbReference type="InterPro" id="IPR003043">
    <property type="entry name" value="Uropor_MeTrfase_CS"/>
</dbReference>
<dbReference type="NCBIfam" id="TIGR01469">
    <property type="entry name" value="cobA_cysG_Cterm"/>
    <property type="match status" value="1"/>
</dbReference>
<dbReference type="InterPro" id="IPR014776">
    <property type="entry name" value="4pyrrole_Mease_sub2"/>
</dbReference>